<keyword evidence="1" id="KW-1133">Transmembrane helix</keyword>
<keyword evidence="3" id="KW-1185">Reference proteome</keyword>
<reference evidence="2 3" key="1">
    <citation type="submission" date="2021-01" db="EMBL/GenBank/DDBJ databases">
        <title>Genome sequencing of Joostella atrarenae M1-2 (= KCTC 23194).</title>
        <authorList>
            <person name="Zakaria M.R."/>
            <person name="Lam M.Q."/>
            <person name="Chong C.S."/>
        </authorList>
    </citation>
    <scope>NUCLEOTIDE SEQUENCE [LARGE SCALE GENOMIC DNA]</scope>
    <source>
        <strain evidence="2 3">M1-2</strain>
    </source>
</reference>
<feature type="transmembrane region" description="Helical" evidence="1">
    <location>
        <begin position="141"/>
        <end position="165"/>
    </location>
</feature>
<sequence length="173" mass="19057">MENKQPTTGKFALRYGLLLGAVSVTFGIMLYLTDMHYQQEISTLVISIAIMLAVILIALFQFKKANDGYMTFGEALKIGIGLCLIGGVISMLFQLLLSNVIDPGMVDKQMEIAKAKMVDYGMTQEQIESQLEISKKMSGPFIQAAFGLIFSIFLGFVLTLIPALVMKKTKSEL</sequence>
<dbReference type="Proteomes" id="UP000829517">
    <property type="component" value="Unassembled WGS sequence"/>
</dbReference>
<evidence type="ECO:0000313" key="2">
    <source>
        <dbReference type="EMBL" id="MCF8715217.1"/>
    </source>
</evidence>
<dbReference type="EMBL" id="JAETXX010000006">
    <property type="protein sequence ID" value="MCF8715217.1"/>
    <property type="molecule type" value="Genomic_DNA"/>
</dbReference>
<accession>A0ABS9J459</accession>
<comment type="caution">
    <text evidence="2">The sequence shown here is derived from an EMBL/GenBank/DDBJ whole genome shotgun (WGS) entry which is preliminary data.</text>
</comment>
<evidence type="ECO:0000256" key="1">
    <source>
        <dbReference type="SAM" id="Phobius"/>
    </source>
</evidence>
<keyword evidence="1" id="KW-0812">Transmembrane</keyword>
<keyword evidence="1" id="KW-0472">Membrane</keyword>
<dbReference type="InterPro" id="IPR025250">
    <property type="entry name" value="DUF4199"/>
</dbReference>
<dbReference type="RefSeq" id="WP_236959183.1">
    <property type="nucleotide sequence ID" value="NZ_JAETXX010000006.1"/>
</dbReference>
<protein>
    <submittedName>
        <fullName evidence="2">DUF4199 domain-containing protein</fullName>
    </submittedName>
</protein>
<feature type="transmembrane region" description="Helical" evidence="1">
    <location>
        <begin position="74"/>
        <end position="97"/>
    </location>
</feature>
<proteinExistence type="predicted"/>
<evidence type="ECO:0000313" key="3">
    <source>
        <dbReference type="Proteomes" id="UP000829517"/>
    </source>
</evidence>
<feature type="transmembrane region" description="Helical" evidence="1">
    <location>
        <begin position="12"/>
        <end position="32"/>
    </location>
</feature>
<gene>
    <name evidence="2" type="ORF">JM658_10305</name>
</gene>
<organism evidence="2 3">
    <name type="scientific">Joostella atrarenae</name>
    <dbReference type="NCBI Taxonomy" id="679257"/>
    <lineage>
        <taxon>Bacteria</taxon>
        <taxon>Pseudomonadati</taxon>
        <taxon>Bacteroidota</taxon>
        <taxon>Flavobacteriia</taxon>
        <taxon>Flavobacteriales</taxon>
        <taxon>Flavobacteriaceae</taxon>
        <taxon>Joostella</taxon>
    </lineage>
</organism>
<feature type="transmembrane region" description="Helical" evidence="1">
    <location>
        <begin position="44"/>
        <end position="62"/>
    </location>
</feature>
<dbReference type="Pfam" id="PF13858">
    <property type="entry name" value="DUF4199"/>
    <property type="match status" value="1"/>
</dbReference>
<name>A0ABS9J459_9FLAO</name>